<dbReference type="Pfam" id="PF13424">
    <property type="entry name" value="TPR_12"/>
    <property type="match status" value="1"/>
</dbReference>
<dbReference type="PANTHER" id="PTHR35807:SF1">
    <property type="entry name" value="TRANSCRIPTIONAL REGULATOR REDD"/>
    <property type="match status" value="1"/>
</dbReference>
<dbReference type="CDD" id="cd15831">
    <property type="entry name" value="BTAD"/>
    <property type="match status" value="1"/>
</dbReference>
<dbReference type="Proteomes" id="UP001500751">
    <property type="component" value="Unassembled WGS sequence"/>
</dbReference>
<feature type="region of interest" description="Disordered" evidence="6">
    <location>
        <begin position="323"/>
        <end position="366"/>
    </location>
</feature>
<keyword evidence="4" id="KW-0804">Transcription</keyword>
<dbReference type="SMART" id="SM00862">
    <property type="entry name" value="Trans_reg_C"/>
    <property type="match status" value="1"/>
</dbReference>
<keyword evidence="3 5" id="KW-0238">DNA-binding</keyword>
<feature type="DNA-binding region" description="OmpR/PhoB-type" evidence="5">
    <location>
        <begin position="1"/>
        <end position="98"/>
    </location>
</feature>
<dbReference type="PROSITE" id="PS51755">
    <property type="entry name" value="OMPR_PHOB"/>
    <property type="match status" value="1"/>
</dbReference>
<protein>
    <recommendedName>
        <fullName evidence="7">OmpR/PhoB-type domain-containing protein</fullName>
    </recommendedName>
</protein>
<dbReference type="SUPFAM" id="SSF46894">
    <property type="entry name" value="C-terminal effector domain of the bipartite response regulators"/>
    <property type="match status" value="1"/>
</dbReference>
<dbReference type="InterPro" id="IPR016032">
    <property type="entry name" value="Sig_transdc_resp-reg_C-effctor"/>
</dbReference>
<accession>A0ABP5GRX2</accession>
<dbReference type="SMART" id="SM00028">
    <property type="entry name" value="TPR"/>
    <property type="match status" value="4"/>
</dbReference>
<evidence type="ECO:0000256" key="5">
    <source>
        <dbReference type="PROSITE-ProRule" id="PRU01091"/>
    </source>
</evidence>
<reference evidence="9" key="1">
    <citation type="journal article" date="2019" name="Int. J. Syst. Evol. Microbiol.">
        <title>The Global Catalogue of Microorganisms (GCM) 10K type strain sequencing project: providing services to taxonomists for standard genome sequencing and annotation.</title>
        <authorList>
            <consortium name="The Broad Institute Genomics Platform"/>
            <consortium name="The Broad Institute Genome Sequencing Center for Infectious Disease"/>
            <person name="Wu L."/>
            <person name="Ma J."/>
        </authorList>
    </citation>
    <scope>NUCLEOTIDE SEQUENCE [LARGE SCALE GENOMIC DNA]</scope>
    <source>
        <strain evidence="9">JCM 16014</strain>
    </source>
</reference>
<dbReference type="PANTHER" id="PTHR35807">
    <property type="entry name" value="TRANSCRIPTIONAL REGULATOR REDD-RELATED"/>
    <property type="match status" value="1"/>
</dbReference>
<feature type="compositionally biased region" description="Low complexity" evidence="6">
    <location>
        <begin position="350"/>
        <end position="363"/>
    </location>
</feature>
<dbReference type="Gene3D" id="3.40.50.300">
    <property type="entry name" value="P-loop containing nucleotide triphosphate hydrolases"/>
    <property type="match status" value="1"/>
</dbReference>
<proteinExistence type="inferred from homology"/>
<dbReference type="Gene3D" id="1.10.10.10">
    <property type="entry name" value="Winged helix-like DNA-binding domain superfamily/Winged helix DNA-binding domain"/>
    <property type="match status" value="1"/>
</dbReference>
<dbReference type="Gene3D" id="1.25.40.10">
    <property type="entry name" value="Tetratricopeptide repeat domain"/>
    <property type="match status" value="2"/>
</dbReference>
<dbReference type="Pfam" id="PF13374">
    <property type="entry name" value="TPR_10"/>
    <property type="match status" value="1"/>
</dbReference>
<keyword evidence="2" id="KW-0805">Transcription regulation</keyword>
<dbReference type="InterPro" id="IPR002182">
    <property type="entry name" value="NB-ARC"/>
</dbReference>
<feature type="compositionally biased region" description="Low complexity" evidence="6">
    <location>
        <begin position="323"/>
        <end position="336"/>
    </location>
</feature>
<evidence type="ECO:0000313" key="9">
    <source>
        <dbReference type="Proteomes" id="UP001500751"/>
    </source>
</evidence>
<evidence type="ECO:0000256" key="2">
    <source>
        <dbReference type="ARBA" id="ARBA00023015"/>
    </source>
</evidence>
<dbReference type="SUPFAM" id="SSF48452">
    <property type="entry name" value="TPR-like"/>
    <property type="match status" value="3"/>
</dbReference>
<evidence type="ECO:0000256" key="4">
    <source>
        <dbReference type="ARBA" id="ARBA00023163"/>
    </source>
</evidence>
<feature type="region of interest" description="Disordered" evidence="6">
    <location>
        <begin position="255"/>
        <end position="302"/>
    </location>
</feature>
<comment type="similarity">
    <text evidence="1">Belongs to the AfsR/DnrI/RedD regulatory family.</text>
</comment>
<dbReference type="InterPro" id="IPR019734">
    <property type="entry name" value="TPR_rpt"/>
</dbReference>
<dbReference type="InterPro" id="IPR011990">
    <property type="entry name" value="TPR-like_helical_dom_sf"/>
</dbReference>
<dbReference type="EMBL" id="BAAAQN010000052">
    <property type="protein sequence ID" value="GAA2051771.1"/>
    <property type="molecule type" value="Genomic_DNA"/>
</dbReference>
<dbReference type="Pfam" id="PF00486">
    <property type="entry name" value="Trans_reg_C"/>
    <property type="match status" value="1"/>
</dbReference>
<dbReference type="Pfam" id="PF00931">
    <property type="entry name" value="NB-ARC"/>
    <property type="match status" value="1"/>
</dbReference>
<feature type="domain" description="OmpR/PhoB-type" evidence="7">
    <location>
        <begin position="1"/>
        <end position="98"/>
    </location>
</feature>
<feature type="compositionally biased region" description="Gly residues" evidence="6">
    <location>
        <begin position="260"/>
        <end position="275"/>
    </location>
</feature>
<dbReference type="SUPFAM" id="SSF52540">
    <property type="entry name" value="P-loop containing nucleoside triphosphate hydrolases"/>
    <property type="match status" value="1"/>
</dbReference>
<dbReference type="InterPro" id="IPR036388">
    <property type="entry name" value="WH-like_DNA-bd_sf"/>
</dbReference>
<dbReference type="RefSeq" id="WP_344669860.1">
    <property type="nucleotide sequence ID" value="NZ_BAAAQN010000052.1"/>
</dbReference>
<dbReference type="PRINTS" id="PR00364">
    <property type="entry name" value="DISEASERSIST"/>
</dbReference>
<dbReference type="Pfam" id="PF03704">
    <property type="entry name" value="BTAD"/>
    <property type="match status" value="1"/>
</dbReference>
<evidence type="ECO:0000256" key="6">
    <source>
        <dbReference type="SAM" id="MobiDB-lite"/>
    </source>
</evidence>
<dbReference type="InterPro" id="IPR027417">
    <property type="entry name" value="P-loop_NTPase"/>
</dbReference>
<sequence length="1046" mass="111870">MRDHPPGFGLLGPMTVRDPAGTRIPVGPPMQQALLGCLLAAVNRQISRERLIGDLWGPTPPPSARAALNNQISSLRRTLQAQGSARLRTVAGGYLLEAPDTEVDFLVLEQRLLAAHAARDRGDWARVAEQTAAALELWRGTPLDGLPNLAECDWYAPFLARCDGLRMQALEGSVEAEFRLGRYQALTSRLVALVGEFPLNEAFHAYLMRCLAMAGRRADALEVYQRLRRTLVDELGIEPGEPTRTVQARILSELPEQDELGGGSVADLGDGAGGPGDDRLPSPASARSGADGTDGTGGTDSAASAASAAGAAVVAVAATGAGSAAANDNDARAGSDPAAGTGDGDTARNPAADLFPAPAQLPADDPDFTGRDDELSAVAAVLKAAVSVGGRNVVAVTGMGGVGKTALAVRAARGAQPLFPDGQLYVDLHGFGKTPAREPHEVLAGLVASLCGPGRPGSARPIPEHLGDRAALLRSMLADRRVLLMIDNARDAEQVLPLLPGDGRCAVVVTSRSTLTDLPGAVHVGLRPLDADGQRELLRTLVGDDRVIEDPLGAEAILRACGGLPLALRISAARLASRPAWSLSTLARQLDGVRGRLPALVAGHLALQSTFSTSYLALRDSERLLEREAARAFRLLGLWPGHEFTPNAAAALLSRSVDEAMELLEFLADAHLVQSPQPLRYQLHDLLGEYAAERAAEEEDAAEREAANLRLMRWYLLTMEEAGLLTGVGRNRAPRLGEPAPAPLPEFGDAEEARRWCVEELPNIKQAVREAAVSARPDFAWRLAVWMFAYGASYWWTGEWDECLQTGFNAAQAHDDLLGQAWSLTRMGIRYGMAFRSEEAVVMFEATLVAMEKLDDGAGKASTLMNLSLAHQQAGRYDVALGYARDAWELYERVHGDIEDAYLIAAFGTALLMGEEYAEAESFLRTAQTLLEERGNATAVATNLANLGDTLRGLGRRDEALELLDQSLELRRKVGDIGGLSNGLAIKGRIHAYFEELEAARDALSEALRLAVEHQLPSSMADHARDRLEDAERRLAARVVECVERA</sequence>
<evidence type="ECO:0000259" key="7">
    <source>
        <dbReference type="PROSITE" id="PS51755"/>
    </source>
</evidence>
<dbReference type="InterPro" id="IPR001867">
    <property type="entry name" value="OmpR/PhoB-type_DNA-bd"/>
</dbReference>
<dbReference type="InterPro" id="IPR005158">
    <property type="entry name" value="BTAD"/>
</dbReference>
<evidence type="ECO:0000313" key="8">
    <source>
        <dbReference type="EMBL" id="GAA2051771.1"/>
    </source>
</evidence>
<name>A0ABP5GRX2_9ACTN</name>
<dbReference type="SMART" id="SM01043">
    <property type="entry name" value="BTAD"/>
    <property type="match status" value="1"/>
</dbReference>
<evidence type="ECO:0000256" key="3">
    <source>
        <dbReference type="ARBA" id="ARBA00023125"/>
    </source>
</evidence>
<dbReference type="InterPro" id="IPR051677">
    <property type="entry name" value="AfsR-DnrI-RedD_regulator"/>
</dbReference>
<keyword evidence="9" id="KW-1185">Reference proteome</keyword>
<gene>
    <name evidence="8" type="ORF">GCM10009839_68650</name>
</gene>
<comment type="caution">
    <text evidence="8">The sequence shown here is derived from an EMBL/GenBank/DDBJ whole genome shotgun (WGS) entry which is preliminary data.</text>
</comment>
<organism evidence="8 9">
    <name type="scientific">Catenulispora yoronensis</name>
    <dbReference type="NCBI Taxonomy" id="450799"/>
    <lineage>
        <taxon>Bacteria</taxon>
        <taxon>Bacillati</taxon>
        <taxon>Actinomycetota</taxon>
        <taxon>Actinomycetes</taxon>
        <taxon>Catenulisporales</taxon>
        <taxon>Catenulisporaceae</taxon>
        <taxon>Catenulispora</taxon>
    </lineage>
</organism>
<evidence type="ECO:0000256" key="1">
    <source>
        <dbReference type="ARBA" id="ARBA00005820"/>
    </source>
</evidence>